<name>A0A6H2W3T0_CHLTB</name>
<evidence type="ECO:0000313" key="3">
    <source>
        <dbReference type="Proteomes" id="UP000000794"/>
    </source>
</evidence>
<reference evidence="2" key="1">
    <citation type="journal article" date="2008" name="Genome Res.">
        <title>Chlamydia trachomatis: genome sequence analysis of lymphogranuloma venereum isolates.</title>
        <authorList>
            <person name="Thomson N.R."/>
            <person name="Holden M.T."/>
            <person name="Carder C."/>
            <person name="Lennard N."/>
            <person name="Lockey S.J."/>
            <person name="Marsh P."/>
            <person name="Skipp P."/>
            <person name="O'Connor C.D."/>
            <person name="Goodhead I."/>
            <person name="Norbertzcak H."/>
            <person name="Harris B."/>
            <person name="Ormond D."/>
            <person name="Rance R."/>
            <person name="Quail M.A."/>
            <person name="Parkhill J."/>
            <person name="Stephens R.S."/>
            <person name="Clarke I.N."/>
        </authorList>
    </citation>
    <scope>NUCLEOTIDE SEQUENCE [LARGE SCALE GENOMIC DNA]</scope>
    <source>
        <strain evidence="2">UCH-1</strain>
        <strain evidence="3">UCH-1/proctitis</strain>
    </source>
</reference>
<dbReference type="EMBL" id="AM884177">
    <property type="protein sequence ID" value="CAP06700.1"/>
    <property type="molecule type" value="Genomic_DNA"/>
</dbReference>
<accession>A0A6H2W3T0</accession>
<feature type="compositionally biased region" description="Polar residues" evidence="1">
    <location>
        <begin position="94"/>
        <end position="108"/>
    </location>
</feature>
<gene>
    <name evidence="2" type="ordered locus">CTLon_0302</name>
</gene>
<protein>
    <submittedName>
        <fullName evidence="2">Uncharacterized protein</fullName>
    </submittedName>
</protein>
<feature type="region of interest" description="Disordered" evidence="1">
    <location>
        <begin position="213"/>
        <end position="241"/>
    </location>
</feature>
<dbReference type="RefSeq" id="WP_012263591.1">
    <property type="nucleotide sequence ID" value="NC_010280.2"/>
</dbReference>
<organism evidence="2">
    <name type="scientific">Chlamydia trachomatis serovar L2b (strain UCH-1/proctitis)</name>
    <dbReference type="NCBI Taxonomy" id="471473"/>
    <lineage>
        <taxon>Bacteria</taxon>
        <taxon>Pseudomonadati</taxon>
        <taxon>Chlamydiota</taxon>
        <taxon>Chlamydiia</taxon>
        <taxon>Chlamydiales</taxon>
        <taxon>Chlamydiaceae</taxon>
        <taxon>Chlamydia/Chlamydophila group</taxon>
        <taxon>Chlamydia</taxon>
    </lineage>
</organism>
<feature type="compositionally biased region" description="Low complexity" evidence="1">
    <location>
        <begin position="400"/>
        <end position="421"/>
    </location>
</feature>
<feature type="region of interest" description="Disordered" evidence="1">
    <location>
        <begin position="395"/>
        <end position="421"/>
    </location>
</feature>
<evidence type="ECO:0000256" key="1">
    <source>
        <dbReference type="SAM" id="MobiDB-lite"/>
    </source>
</evidence>
<dbReference type="KEGG" id="ctl:CTLon_0302"/>
<feature type="region of interest" description="Disordered" evidence="1">
    <location>
        <begin position="94"/>
        <end position="136"/>
    </location>
</feature>
<feature type="compositionally biased region" description="Basic and acidic residues" evidence="1">
    <location>
        <begin position="114"/>
        <end position="136"/>
    </location>
</feature>
<feature type="region of interest" description="Disordered" evidence="1">
    <location>
        <begin position="533"/>
        <end position="565"/>
    </location>
</feature>
<feature type="compositionally biased region" description="Low complexity" evidence="1">
    <location>
        <begin position="536"/>
        <end position="548"/>
    </location>
</feature>
<evidence type="ECO:0000313" key="2">
    <source>
        <dbReference type="EMBL" id="CAP06700.1"/>
    </source>
</evidence>
<dbReference type="Proteomes" id="UP001154401">
    <property type="component" value="Chromosome"/>
</dbReference>
<sequence precursor="true">MNKKERINKKNASTKIQRNTPARALLSIGSQQLSSFTKLSFNNAAKLSGVATPTRDTDVVPLQYLQARYLSKNDPNPDYLPIHRGSMTGNINMGTHSVFNLKQPTKPSATLPEESSKPKDPREEEGFAKKTAEKQEQEIKEYNTKLAEYQKKIDDYNAAWEAFYSEAATVKYVKGIVDKILNNDKLSTALNSATEVEKKIALAQKALGIEITINPDADTDPVPETPKPTPTDTEEKESPPLSYDDLPSVIKNAQFVVTQSQNKLTGDLKMTNAQIANIKTPDTGDSNYAANVTYLESKLKQPKRAFLSNTLPTTTSSPTISFNGYIPWLSTTNGSSSPTEPDFKSELADKCFTAEQENLKVKTAGLLVLSVRGTWSPTTATIADGSTQTPKTISVNLTVTPDNSSGTNTPSSGSDSSGDASATTLTIPLTLYSGESVQLQLPIKTASDIKMDTSSQTSNGGSGSVSSSATETLTIPLTLYSGESVQLQLPITTTSSVKMATTTSQTSNGGGDTSSQITLSSWSWEAALYPTDVTVTNKTTPPTTKTPSSPSPSSPNSKMIKNKIV</sequence>
<proteinExistence type="predicted"/>
<dbReference type="AlphaFoldDB" id="A0A6H2W3T0"/>